<dbReference type="Gene3D" id="2.120.10.30">
    <property type="entry name" value="TolB, C-terminal domain"/>
    <property type="match status" value="1"/>
</dbReference>
<proteinExistence type="predicted"/>
<dbReference type="GO" id="GO:0008270">
    <property type="term" value="F:zinc ion binding"/>
    <property type="evidence" value="ECO:0007669"/>
    <property type="project" value="UniProtKB-KW"/>
</dbReference>
<dbReference type="Pfam" id="PF01436">
    <property type="entry name" value="NHL"/>
    <property type="match status" value="1"/>
</dbReference>
<dbReference type="InterPro" id="IPR001258">
    <property type="entry name" value="NHL_repeat"/>
</dbReference>
<evidence type="ECO:0000313" key="3">
    <source>
        <dbReference type="Proteomes" id="UP000828390"/>
    </source>
</evidence>
<dbReference type="GO" id="GO:0000209">
    <property type="term" value="P:protein polyubiquitination"/>
    <property type="evidence" value="ECO:0007669"/>
    <property type="project" value="TreeGrafter"/>
</dbReference>
<dbReference type="PANTHER" id="PTHR24104">
    <property type="entry name" value="E3 UBIQUITIN-PROTEIN LIGASE NHLRC1-RELATED"/>
    <property type="match status" value="1"/>
</dbReference>
<evidence type="ECO:0000313" key="2">
    <source>
        <dbReference type="EMBL" id="KAH3850378.1"/>
    </source>
</evidence>
<reference evidence="2" key="2">
    <citation type="submission" date="2020-11" db="EMBL/GenBank/DDBJ databases">
        <authorList>
            <person name="McCartney M.A."/>
            <person name="Auch B."/>
            <person name="Kono T."/>
            <person name="Mallez S."/>
            <person name="Becker A."/>
            <person name="Gohl D.M."/>
            <person name="Silverstein K.A.T."/>
            <person name="Koren S."/>
            <person name="Bechman K.B."/>
            <person name="Herman A."/>
            <person name="Abrahante J.E."/>
            <person name="Garbe J."/>
        </authorList>
    </citation>
    <scope>NUCLEOTIDE SEQUENCE</scope>
    <source>
        <strain evidence="2">Duluth1</strain>
        <tissue evidence="2">Whole animal</tissue>
    </source>
</reference>
<protein>
    <submittedName>
        <fullName evidence="2">Uncharacterized protein</fullName>
    </submittedName>
</protein>
<dbReference type="GO" id="GO:0061630">
    <property type="term" value="F:ubiquitin protein ligase activity"/>
    <property type="evidence" value="ECO:0007669"/>
    <property type="project" value="TreeGrafter"/>
</dbReference>
<accession>A0A9D4R182</accession>
<evidence type="ECO:0000256" key="1">
    <source>
        <dbReference type="ARBA" id="ARBA00022737"/>
    </source>
</evidence>
<keyword evidence="3" id="KW-1185">Reference proteome</keyword>
<dbReference type="SUPFAM" id="SSF101898">
    <property type="entry name" value="NHL repeat"/>
    <property type="match status" value="1"/>
</dbReference>
<comment type="caution">
    <text evidence="2">The sequence shown here is derived from an EMBL/GenBank/DDBJ whole genome shotgun (WGS) entry which is preliminary data.</text>
</comment>
<dbReference type="PANTHER" id="PTHR24104:SF25">
    <property type="entry name" value="PROTEIN LIN-41"/>
    <property type="match status" value="1"/>
</dbReference>
<reference evidence="2" key="1">
    <citation type="journal article" date="2019" name="bioRxiv">
        <title>The Genome of the Zebra Mussel, Dreissena polymorpha: A Resource for Invasive Species Research.</title>
        <authorList>
            <person name="McCartney M.A."/>
            <person name="Auch B."/>
            <person name="Kono T."/>
            <person name="Mallez S."/>
            <person name="Zhang Y."/>
            <person name="Obille A."/>
            <person name="Becker A."/>
            <person name="Abrahante J.E."/>
            <person name="Garbe J."/>
            <person name="Badalamenti J.P."/>
            <person name="Herman A."/>
            <person name="Mangelson H."/>
            <person name="Liachko I."/>
            <person name="Sullivan S."/>
            <person name="Sone E.D."/>
            <person name="Koren S."/>
            <person name="Silverstein K.A.T."/>
            <person name="Beckman K.B."/>
            <person name="Gohl D.M."/>
        </authorList>
    </citation>
    <scope>NUCLEOTIDE SEQUENCE</scope>
    <source>
        <strain evidence="2">Duluth1</strain>
        <tissue evidence="2">Whole animal</tissue>
    </source>
</reference>
<dbReference type="Proteomes" id="UP000828390">
    <property type="component" value="Unassembled WGS sequence"/>
</dbReference>
<name>A0A9D4R182_DREPO</name>
<sequence length="273" mass="30025">MATFSQSTVQGKSGYIYNVRIPRDSSRCQINAICILSSDQILVADNDNNCVKLLDQQYRVIGHCDLNAHPSGLCQITPIEVAVTVHNDKTHAVQFVSVNGGRLVKGRQLQFEHSCCGIAHDQKDLYITTGTELYKYSSNGDLLKRLYEDTSRDCRTVWTCAVNPTGDKIFVTNCTHHQVLTLARDGTVLCTFTDPDLQCPLGIHVTAHGQVLVCGGASDTILQLDGEGRKKLATLATRKDGLSDPISVCYNRSTASFIVGQYNNDKILVFKVQ</sequence>
<dbReference type="InterPro" id="IPR011042">
    <property type="entry name" value="6-blade_b-propeller_TolB-like"/>
</dbReference>
<keyword evidence="1" id="KW-0677">Repeat</keyword>
<gene>
    <name evidence="2" type="ORF">DPMN_092789</name>
</gene>
<dbReference type="EMBL" id="JAIWYP010000003">
    <property type="protein sequence ID" value="KAH3850378.1"/>
    <property type="molecule type" value="Genomic_DNA"/>
</dbReference>
<dbReference type="GO" id="GO:0043161">
    <property type="term" value="P:proteasome-mediated ubiquitin-dependent protein catabolic process"/>
    <property type="evidence" value="ECO:0007669"/>
    <property type="project" value="TreeGrafter"/>
</dbReference>
<dbReference type="AlphaFoldDB" id="A0A9D4R182"/>
<organism evidence="2 3">
    <name type="scientific">Dreissena polymorpha</name>
    <name type="common">Zebra mussel</name>
    <name type="synonym">Mytilus polymorpha</name>
    <dbReference type="NCBI Taxonomy" id="45954"/>
    <lineage>
        <taxon>Eukaryota</taxon>
        <taxon>Metazoa</taxon>
        <taxon>Spiralia</taxon>
        <taxon>Lophotrochozoa</taxon>
        <taxon>Mollusca</taxon>
        <taxon>Bivalvia</taxon>
        <taxon>Autobranchia</taxon>
        <taxon>Heteroconchia</taxon>
        <taxon>Euheterodonta</taxon>
        <taxon>Imparidentia</taxon>
        <taxon>Neoheterodontei</taxon>
        <taxon>Myida</taxon>
        <taxon>Dreissenoidea</taxon>
        <taxon>Dreissenidae</taxon>
        <taxon>Dreissena</taxon>
    </lineage>
</organism>
<dbReference type="InterPro" id="IPR050952">
    <property type="entry name" value="TRIM-NHL_E3_ligases"/>
</dbReference>